<accession>A0A146KIG9</accession>
<feature type="non-terminal residue" evidence="1">
    <location>
        <position position="1"/>
    </location>
</feature>
<protein>
    <submittedName>
        <fullName evidence="1">Uncharacterized protein</fullName>
    </submittedName>
</protein>
<dbReference type="EMBL" id="GDID01000154">
    <property type="protein sequence ID" value="JAP96452.1"/>
    <property type="molecule type" value="Transcribed_RNA"/>
</dbReference>
<evidence type="ECO:0000313" key="1">
    <source>
        <dbReference type="EMBL" id="JAP96452.1"/>
    </source>
</evidence>
<dbReference type="AlphaFoldDB" id="A0A146KIG9"/>
<sequence length="943" mass="111033">FDEFDFSSEPYEEEINEIPQYMEEFGQYLAQVEDVEFETANVVQLFIDNSTQNFNVIRIATYQQICRYLSYISIQEYEEQLFGQLLVRCCIQTKVDQKQLSELVPQIEFIIQKGKHPIAVELKELIERYFIQPDQVPEDSMNFILKQILVENQPDIIDLYTKQLSAQRTAEFIMKFVLPLILGAVRSSYCKNQIERCYDILFSIVDDLQAKFTKETNKKPQLFEKTHRSFAQIQSLSTIVRSNCFESFMNIVSAQFLILPYLKCQMFLHKNQHQKDVMLDLFQFRVQDNLGNIPADQSKYLNLYTYPVTDDYDIDIFQDLDSGYLKQLIQNEFSVVQFVAESNQIILIQQFNRACKYLSQSNVFILMTILCRQLCQRNIHSKFVSQILDLIKPLSQAQQQLSQTHIDQMAAELQKLNHSMSDYSLKQNNSIIQLEQTQLLKALCQILQKVHFNDDFDMLLNEVVIVLLSNQDCQTITNLAYCIPSFIDALNIEQIKKLLGFYHKQVFSSKKNFVQHYLKNLGNFIKVLYKKFQGNLHDLIQEKDFQSLISLAYKFIKEKITLVDFNVKINNEFVFMKNTQQYLINAFPQILHCQKLLNQKLDCEPIIQMHLRQKYKFLLLNQFAFHFEIFQQILNKEQYNEMIQIIIEQNTQISMNQFINLIKNTPTEIFIKSIHFILIQYLKKFNTDLIKEYIDQNQLQHKESEVAPISRGFIFQGQLLSNEIRIFKNKAFQKTKLKYRQVNCSDYKLRLQFGEKLIEIIYFLAIANKDNNLNLKQIFLSVIDVITALLYDPVRKVRTTFCFKLGMLIGYLINAGIDSQIFSISLQYLCGIQPDESSKELKIIFIETVPSVQIKCLVCTIIQYIFQSCQNNPLEKLQKVIFALANDKYDLVQSCLVKSLFYLKHNGNEFVNQKEIKEMLRKLQQSSKDITTVQFCKMFLNEK</sequence>
<dbReference type="SUPFAM" id="SSF48371">
    <property type="entry name" value="ARM repeat"/>
    <property type="match status" value="1"/>
</dbReference>
<organism evidence="1">
    <name type="scientific">Trepomonas sp. PC1</name>
    <dbReference type="NCBI Taxonomy" id="1076344"/>
    <lineage>
        <taxon>Eukaryota</taxon>
        <taxon>Metamonada</taxon>
        <taxon>Diplomonadida</taxon>
        <taxon>Hexamitidae</taxon>
        <taxon>Hexamitinae</taxon>
        <taxon>Trepomonas</taxon>
    </lineage>
</organism>
<gene>
    <name evidence="1" type="ORF">TPC1_10214</name>
</gene>
<proteinExistence type="predicted"/>
<reference evidence="1" key="1">
    <citation type="submission" date="2015-07" db="EMBL/GenBank/DDBJ databases">
        <title>Adaptation to a free-living lifestyle via gene acquisitions in the diplomonad Trepomonas sp. PC1.</title>
        <authorList>
            <person name="Xu F."/>
            <person name="Jerlstrom-Hultqvist J."/>
            <person name="Kolisko M."/>
            <person name="Simpson A.G.B."/>
            <person name="Roger A.J."/>
            <person name="Svard S.G."/>
            <person name="Andersson J.O."/>
        </authorList>
    </citation>
    <scope>NUCLEOTIDE SEQUENCE</scope>
    <source>
        <strain evidence="1">PC1</strain>
    </source>
</reference>
<dbReference type="InterPro" id="IPR016024">
    <property type="entry name" value="ARM-type_fold"/>
</dbReference>
<name>A0A146KIG9_9EUKA</name>